<reference evidence="3 4" key="1">
    <citation type="submission" date="2023-12" db="EMBL/GenBank/DDBJ databases">
        <title>Streptomyces sp. V4-01.</title>
        <authorList>
            <person name="Somphong A."/>
            <person name="Phongsopitanun W."/>
        </authorList>
    </citation>
    <scope>NUCLEOTIDE SEQUENCE [LARGE SCALE GENOMIC DNA]</scope>
    <source>
        <strain evidence="3 4">V4-01</strain>
    </source>
</reference>
<dbReference type="RefSeq" id="WP_330792438.1">
    <property type="nucleotide sequence ID" value="NZ_JAZEWV010000001.1"/>
</dbReference>
<name>A0ABU7P458_9ACTN</name>
<dbReference type="EMBL" id="JAZEWV010000001">
    <property type="protein sequence ID" value="MEE4540599.1"/>
    <property type="molecule type" value="Genomic_DNA"/>
</dbReference>
<sequence length="66" mass="7263">MAHLLVVGLIVLAAWTLLALPLGVLVGRRLRRLRPRRPLRPARPLGRTLGGEPADEHRARSLRSGS</sequence>
<organism evidence="3 4">
    <name type="scientific">Actinacidiphila polyblastidii</name>
    <dbReference type="NCBI Taxonomy" id="3110430"/>
    <lineage>
        <taxon>Bacteria</taxon>
        <taxon>Bacillati</taxon>
        <taxon>Actinomycetota</taxon>
        <taxon>Actinomycetes</taxon>
        <taxon>Kitasatosporales</taxon>
        <taxon>Streptomycetaceae</taxon>
        <taxon>Actinacidiphila</taxon>
    </lineage>
</organism>
<protein>
    <submittedName>
        <fullName evidence="3">Uncharacterized protein</fullName>
    </submittedName>
</protein>
<accession>A0ABU7P458</accession>
<evidence type="ECO:0000256" key="2">
    <source>
        <dbReference type="SAM" id="Phobius"/>
    </source>
</evidence>
<evidence type="ECO:0000313" key="4">
    <source>
        <dbReference type="Proteomes" id="UP001344658"/>
    </source>
</evidence>
<feature type="transmembrane region" description="Helical" evidence="2">
    <location>
        <begin position="6"/>
        <end position="27"/>
    </location>
</feature>
<feature type="compositionally biased region" description="Low complexity" evidence="1">
    <location>
        <begin position="42"/>
        <end position="51"/>
    </location>
</feature>
<keyword evidence="2" id="KW-0812">Transmembrane</keyword>
<keyword evidence="2" id="KW-0472">Membrane</keyword>
<comment type="caution">
    <text evidence="3">The sequence shown here is derived from an EMBL/GenBank/DDBJ whole genome shotgun (WGS) entry which is preliminary data.</text>
</comment>
<keyword evidence="2" id="KW-1133">Transmembrane helix</keyword>
<evidence type="ECO:0000256" key="1">
    <source>
        <dbReference type="SAM" id="MobiDB-lite"/>
    </source>
</evidence>
<gene>
    <name evidence="3" type="ORF">V2S66_01280</name>
</gene>
<feature type="region of interest" description="Disordered" evidence="1">
    <location>
        <begin position="37"/>
        <end position="66"/>
    </location>
</feature>
<dbReference type="Proteomes" id="UP001344658">
    <property type="component" value="Unassembled WGS sequence"/>
</dbReference>
<keyword evidence="4" id="KW-1185">Reference proteome</keyword>
<evidence type="ECO:0000313" key="3">
    <source>
        <dbReference type="EMBL" id="MEE4540599.1"/>
    </source>
</evidence>
<proteinExistence type="predicted"/>